<dbReference type="InterPro" id="IPR017972">
    <property type="entry name" value="Cyt_P450_CS"/>
</dbReference>
<dbReference type="InterPro" id="IPR036396">
    <property type="entry name" value="Cyt_P450_sf"/>
</dbReference>
<evidence type="ECO:0000256" key="4">
    <source>
        <dbReference type="ARBA" id="ARBA00023002"/>
    </source>
</evidence>
<dbReference type="PRINTS" id="PR00385">
    <property type="entry name" value="P450"/>
</dbReference>
<evidence type="ECO:0000256" key="7">
    <source>
        <dbReference type="RuleBase" id="RU000461"/>
    </source>
</evidence>
<evidence type="ECO:0000256" key="2">
    <source>
        <dbReference type="ARBA" id="ARBA00022617"/>
    </source>
</evidence>
<dbReference type="SUPFAM" id="SSF48264">
    <property type="entry name" value="Cytochrome P450"/>
    <property type="match status" value="1"/>
</dbReference>
<dbReference type="AlphaFoldDB" id="A0A2S2C0S5"/>
<dbReference type="Proteomes" id="UP000245711">
    <property type="component" value="Chromosome"/>
</dbReference>
<evidence type="ECO:0000256" key="3">
    <source>
        <dbReference type="ARBA" id="ARBA00022723"/>
    </source>
</evidence>
<name>A0A2S2C0S5_9NOCA</name>
<dbReference type="RefSeq" id="WP_109333193.1">
    <property type="nucleotide sequence ID" value="NZ_CP021354.1"/>
</dbReference>
<dbReference type="Pfam" id="PF00067">
    <property type="entry name" value="p450"/>
    <property type="match status" value="2"/>
</dbReference>
<evidence type="ECO:0000313" key="8">
    <source>
        <dbReference type="EMBL" id="AWK74348.1"/>
    </source>
</evidence>
<gene>
    <name evidence="8" type="ORF">CBI38_25110</name>
</gene>
<evidence type="ECO:0000256" key="5">
    <source>
        <dbReference type="ARBA" id="ARBA00023004"/>
    </source>
</evidence>
<dbReference type="InterPro" id="IPR002397">
    <property type="entry name" value="Cyt_P450_B"/>
</dbReference>
<organism evidence="8 9">
    <name type="scientific">Rhodococcus oxybenzonivorans</name>
    <dbReference type="NCBI Taxonomy" id="1990687"/>
    <lineage>
        <taxon>Bacteria</taxon>
        <taxon>Bacillati</taxon>
        <taxon>Actinomycetota</taxon>
        <taxon>Actinomycetes</taxon>
        <taxon>Mycobacteriales</taxon>
        <taxon>Nocardiaceae</taxon>
        <taxon>Rhodococcus</taxon>
    </lineage>
</organism>
<dbReference type="KEGG" id="roz:CBI38_25110"/>
<dbReference type="InterPro" id="IPR001128">
    <property type="entry name" value="Cyt_P450"/>
</dbReference>
<evidence type="ECO:0000256" key="6">
    <source>
        <dbReference type="ARBA" id="ARBA00023033"/>
    </source>
</evidence>
<dbReference type="PANTHER" id="PTHR46696:SF6">
    <property type="entry name" value="P450, PUTATIVE (EUROFUNG)-RELATED"/>
    <property type="match status" value="1"/>
</dbReference>
<dbReference type="OrthoDB" id="3209493at2"/>
<dbReference type="GO" id="GO:0005506">
    <property type="term" value="F:iron ion binding"/>
    <property type="evidence" value="ECO:0007669"/>
    <property type="project" value="InterPro"/>
</dbReference>
<dbReference type="PROSITE" id="PS00086">
    <property type="entry name" value="CYTOCHROME_P450"/>
    <property type="match status" value="1"/>
</dbReference>
<reference evidence="8 9" key="1">
    <citation type="submission" date="2017-05" db="EMBL/GenBank/DDBJ databases">
        <title>Isolation of Rhodococcus sp. S2-17 biodegrading of BP-3.</title>
        <authorList>
            <person name="Lee Y."/>
            <person name="Kim K.H."/>
            <person name="Chun B.H."/>
            <person name="Jung H.S."/>
            <person name="Jeon C.O."/>
        </authorList>
    </citation>
    <scope>NUCLEOTIDE SEQUENCE [LARGE SCALE GENOMIC DNA]</scope>
    <source>
        <strain evidence="8 9">S2-17</strain>
    </source>
</reference>
<dbReference type="GO" id="GO:0004497">
    <property type="term" value="F:monooxygenase activity"/>
    <property type="evidence" value="ECO:0007669"/>
    <property type="project" value="UniProtKB-KW"/>
</dbReference>
<evidence type="ECO:0008006" key="10">
    <source>
        <dbReference type="Google" id="ProtNLM"/>
    </source>
</evidence>
<keyword evidence="6 7" id="KW-0503">Monooxygenase</keyword>
<proteinExistence type="inferred from homology"/>
<sequence>MASTIEGFDHLSPSWNDSTLWDAYERMLSAGPAIYSPLHGGYWIISRYSDVKAALRDHETFSSASGHRIPMVDGMSSIPIDYDPPLHSHYRSLLTRALTPDSIRDLQPWLTSMISEVLASFHQSGGGDAVADVALSIPLRVLTKIVGFSPATVARFRELTEDIWRHGTAESQLRGRAALVEAVDRDIDEHRARRPDDYLTWLLDAEVDGRPIDIGEIHSVLLTLAVAGHETTLNSVGTLLYLLASNSSLQERLRTDPGVAPLYVEEMLRLRTPAQMFARRTTREVDVGGITIPEGSWVLLLNAAANRDFRQFEHPNEFDIHRSARGHLAFGWGIHQCVGSALARSELRILLETLCQYPPITLAADPTFTAIEAGTHFGLRKLPLSFADSAPRS</sequence>
<keyword evidence="5 7" id="KW-0408">Iron</keyword>
<keyword evidence="4 7" id="KW-0560">Oxidoreductase</keyword>
<evidence type="ECO:0000313" key="9">
    <source>
        <dbReference type="Proteomes" id="UP000245711"/>
    </source>
</evidence>
<keyword evidence="3 7" id="KW-0479">Metal-binding</keyword>
<accession>A0A2S2C0S5</accession>
<keyword evidence="9" id="KW-1185">Reference proteome</keyword>
<comment type="similarity">
    <text evidence="1 7">Belongs to the cytochrome P450 family.</text>
</comment>
<dbReference type="GO" id="GO:0020037">
    <property type="term" value="F:heme binding"/>
    <property type="evidence" value="ECO:0007669"/>
    <property type="project" value="InterPro"/>
</dbReference>
<keyword evidence="2 7" id="KW-0349">Heme</keyword>
<dbReference type="PRINTS" id="PR00359">
    <property type="entry name" value="BP450"/>
</dbReference>
<evidence type="ECO:0000256" key="1">
    <source>
        <dbReference type="ARBA" id="ARBA00010617"/>
    </source>
</evidence>
<dbReference type="EMBL" id="CP021354">
    <property type="protein sequence ID" value="AWK74348.1"/>
    <property type="molecule type" value="Genomic_DNA"/>
</dbReference>
<dbReference type="PANTHER" id="PTHR46696">
    <property type="entry name" value="P450, PUTATIVE (EUROFUNG)-RELATED"/>
    <property type="match status" value="1"/>
</dbReference>
<dbReference type="Gene3D" id="1.10.630.10">
    <property type="entry name" value="Cytochrome P450"/>
    <property type="match status" value="1"/>
</dbReference>
<dbReference type="GO" id="GO:0016705">
    <property type="term" value="F:oxidoreductase activity, acting on paired donors, with incorporation or reduction of molecular oxygen"/>
    <property type="evidence" value="ECO:0007669"/>
    <property type="project" value="InterPro"/>
</dbReference>
<protein>
    <recommendedName>
        <fullName evidence="10">Cytochrome P450</fullName>
    </recommendedName>
</protein>